<evidence type="ECO:0000313" key="10">
    <source>
        <dbReference type="Proteomes" id="UP001530377"/>
    </source>
</evidence>
<evidence type="ECO:0000256" key="6">
    <source>
        <dbReference type="ARBA" id="ARBA00023242"/>
    </source>
</evidence>
<keyword evidence="5" id="KW-0508">mRNA splicing</keyword>
<name>A0ABD3RZM6_9STRA</name>
<evidence type="ECO:0000313" key="9">
    <source>
        <dbReference type="EMBL" id="KAL3817645.1"/>
    </source>
</evidence>
<feature type="compositionally biased region" description="Basic and acidic residues" evidence="7">
    <location>
        <begin position="950"/>
        <end position="968"/>
    </location>
</feature>
<feature type="compositionally biased region" description="Basic and acidic residues" evidence="7">
    <location>
        <begin position="698"/>
        <end position="709"/>
    </location>
</feature>
<feature type="compositionally biased region" description="Basic and acidic residues" evidence="7">
    <location>
        <begin position="195"/>
        <end position="209"/>
    </location>
</feature>
<dbReference type="PANTHER" id="PTHR36562">
    <property type="entry name" value="SERINE/ARGININE REPETITIVE MATRIX 2"/>
    <property type="match status" value="1"/>
</dbReference>
<feature type="compositionally biased region" description="Basic residues" evidence="7">
    <location>
        <begin position="427"/>
        <end position="444"/>
    </location>
</feature>
<dbReference type="GO" id="GO:0005681">
    <property type="term" value="C:spliceosomal complex"/>
    <property type="evidence" value="ECO:0007669"/>
    <property type="project" value="UniProtKB-KW"/>
</dbReference>
<feature type="compositionally biased region" description="Basic and acidic residues" evidence="7">
    <location>
        <begin position="642"/>
        <end position="653"/>
    </location>
</feature>
<proteinExistence type="inferred from homology"/>
<protein>
    <recommendedName>
        <fullName evidence="8">CWF21 domain-containing protein</fullName>
    </recommendedName>
</protein>
<sequence length="997" mass="109504">RGDKKLNPYLIMSYNGIGLSSVRGTATSGHVQHNAGHVRNSSRFHQAWRNANAGGGGGGGGRGGGYNNEPPPHNKLLTDEALRDGASSLAAHERKRQLEVRLLELRDRLEEDGRMRDGEIDEEVEWERRRTLDGWAREELEEEERRGRPLERQMQGRNIAPDGCDLEVEERGDVKLITESGEAKSDDVADGGGKVTDEKNTESAEEGTRTSKMVEMIDRGSDGGKTPLRTNGEGGVVTMDATTGAIPAETTIDDATIVEVDGPEAGGRGGNNAQAIKRLQDQRNDRLRDAFGISHENHREGAAFDREFQLARKMEKQKEKEMLERAKRKEERAQIRIKRREEKMKRREEGRDGGDDAGKRKRKTKASYDRESRRGRSTSTSSSSASSSSYSSSSYSSSSWSSRRSFSTSSNSSSPSYSSSSYSDYGRRRRGVKSSRRGRSRSSSRSRSDSGDKKSRARKNVDARRRRHSRSSSRSRRSTSNSRSTSPSHLGAVKGKKNVHGSSSAPPRSPSGSDGSDESRHRDTTTKAGARGGGGASTSSPPSPERTSNAAPVENGGDSCRMIPEEPSPSIPPAQSDGGCSISKKNPERGDKNHSLNGNRGIAHTTQEEGVIISGGRGGKSRWGDRLVSREEQSHRSPSPSRESKGKGKKLDRSSSPSDWSRGSSPDSSPDKKRKASQSRGVDHGRKEKSHRSPTPSRESKGKGKKLDRSLSPFDRSRGSSPDSSPDKKRKAYQSRGVDHGRKEKSHRSPSSSHESKGKGKKLDRSLSPFDRSRGSSPDSSRDKKRKAYQSRGVDHGRKEKSHRSPSSSRESKGKGKKLDRSLSPSDGSRGSSPESARDGKRKASQPRGVDRGRKENSHHSPSYARKSKGKEKKLDRSLSPSDGSRGSSPESARDGKRKTSQSRGVDRGRKEKYHRRSRSFSCTPCRSSSRSSYSSSSGCSSGSRSSFSSRERVQDNKKKQAQRKETEESSTQSRSPSESDNSSGRHHRKKRGRRKY</sequence>
<feature type="compositionally biased region" description="Low complexity" evidence="7">
    <location>
        <begin position="478"/>
        <end position="489"/>
    </location>
</feature>
<evidence type="ECO:0000256" key="5">
    <source>
        <dbReference type="ARBA" id="ARBA00023187"/>
    </source>
</evidence>
<feature type="compositionally biased region" description="Basic and acidic residues" evidence="7">
    <location>
        <begin position="849"/>
        <end position="859"/>
    </location>
</feature>
<organism evidence="9 10">
    <name type="scientific">Cyclostephanos tholiformis</name>
    <dbReference type="NCBI Taxonomy" id="382380"/>
    <lineage>
        <taxon>Eukaryota</taxon>
        <taxon>Sar</taxon>
        <taxon>Stramenopiles</taxon>
        <taxon>Ochrophyta</taxon>
        <taxon>Bacillariophyta</taxon>
        <taxon>Coscinodiscophyceae</taxon>
        <taxon>Thalassiosirophycidae</taxon>
        <taxon>Stephanodiscales</taxon>
        <taxon>Stephanodiscaceae</taxon>
        <taxon>Cyclostephanos</taxon>
    </lineage>
</organism>
<feature type="compositionally biased region" description="Low complexity" evidence="7">
    <location>
        <begin position="501"/>
        <end position="514"/>
    </location>
</feature>
<dbReference type="GO" id="GO:0008380">
    <property type="term" value="P:RNA splicing"/>
    <property type="evidence" value="ECO:0007669"/>
    <property type="project" value="UniProtKB-KW"/>
</dbReference>
<feature type="compositionally biased region" description="Basic and acidic residues" evidence="7">
    <location>
        <begin position="622"/>
        <end position="635"/>
    </location>
</feature>
<feature type="compositionally biased region" description="Basic and acidic residues" evidence="7">
    <location>
        <begin position="754"/>
        <end position="765"/>
    </location>
</feature>
<evidence type="ECO:0000256" key="1">
    <source>
        <dbReference type="ARBA" id="ARBA00004123"/>
    </source>
</evidence>
<feature type="domain" description="CWF21" evidence="8">
    <location>
        <begin position="91"/>
        <end position="132"/>
    </location>
</feature>
<feature type="compositionally biased region" description="Gly residues" evidence="7">
    <location>
        <begin position="53"/>
        <end position="66"/>
    </location>
</feature>
<feature type="compositionally biased region" description="Basic residues" evidence="7">
    <location>
        <begin position="464"/>
        <end position="477"/>
    </location>
</feature>
<evidence type="ECO:0000256" key="7">
    <source>
        <dbReference type="SAM" id="MobiDB-lite"/>
    </source>
</evidence>
<keyword evidence="6" id="KW-0539">Nucleus</keyword>
<reference evidence="9 10" key="1">
    <citation type="submission" date="2024-10" db="EMBL/GenBank/DDBJ databases">
        <title>Updated reference genomes for cyclostephanoid diatoms.</title>
        <authorList>
            <person name="Roberts W.R."/>
            <person name="Alverson A.J."/>
        </authorList>
    </citation>
    <scope>NUCLEOTIDE SEQUENCE [LARGE SCALE GENOMIC DNA]</scope>
    <source>
        <strain evidence="9 10">AJA228-03</strain>
    </source>
</reference>
<keyword evidence="3" id="KW-0507">mRNA processing</keyword>
<keyword evidence="10" id="KW-1185">Reference proteome</keyword>
<comment type="similarity">
    <text evidence="2">Belongs to the CWC21 family.</text>
</comment>
<keyword evidence="4" id="KW-0747">Spliceosome</keyword>
<dbReference type="PANTHER" id="PTHR36562:SF5">
    <property type="entry name" value="SERINE_ARGININE REPETITIVE MATRIX 2"/>
    <property type="match status" value="1"/>
</dbReference>
<feature type="compositionally biased region" description="Basic residues" evidence="7">
    <location>
        <begin position="985"/>
        <end position="997"/>
    </location>
</feature>
<dbReference type="CDD" id="cd21372">
    <property type="entry name" value="cwf21_CWC21-like"/>
    <property type="match status" value="1"/>
</dbReference>
<dbReference type="Pfam" id="PF08312">
    <property type="entry name" value="cwf21"/>
    <property type="match status" value="1"/>
</dbReference>
<dbReference type="AlphaFoldDB" id="A0ABD3RZM6"/>
<comment type="caution">
    <text evidence="9">The sequence shown here is derived from an EMBL/GenBank/DDBJ whole genome shotgun (WGS) entry which is preliminary data.</text>
</comment>
<dbReference type="InterPro" id="IPR013170">
    <property type="entry name" value="mRNA_splic_Cwf21_dom"/>
</dbReference>
<evidence type="ECO:0000259" key="8">
    <source>
        <dbReference type="Pfam" id="PF08312"/>
    </source>
</evidence>
<dbReference type="Proteomes" id="UP001530377">
    <property type="component" value="Unassembled WGS sequence"/>
</dbReference>
<feature type="compositionally biased region" description="Basic and acidic residues" evidence="7">
    <location>
        <begin position="810"/>
        <end position="821"/>
    </location>
</feature>
<dbReference type="Gene3D" id="6.10.140.420">
    <property type="match status" value="1"/>
</dbReference>
<feature type="region of interest" description="Disordered" evidence="7">
    <location>
        <begin position="48"/>
        <end position="75"/>
    </location>
</feature>
<feature type="non-terminal residue" evidence="9">
    <location>
        <position position="1"/>
    </location>
</feature>
<accession>A0ABD3RZM6</accession>
<gene>
    <name evidence="9" type="ORF">ACHAXA_011733</name>
</gene>
<comment type="subcellular location">
    <subcellularLocation>
        <location evidence="1">Nucleus</location>
    </subcellularLocation>
</comment>
<feature type="compositionally biased region" description="Low complexity" evidence="7">
    <location>
        <begin position="920"/>
        <end position="949"/>
    </location>
</feature>
<dbReference type="GO" id="GO:0006397">
    <property type="term" value="P:mRNA processing"/>
    <property type="evidence" value="ECO:0007669"/>
    <property type="project" value="UniProtKB-KW"/>
</dbReference>
<feature type="compositionally biased region" description="Basic and acidic residues" evidence="7">
    <location>
        <begin position="138"/>
        <end position="151"/>
    </location>
</feature>
<dbReference type="InterPro" id="IPR051372">
    <property type="entry name" value="CWC21"/>
</dbReference>
<feature type="region of interest" description="Disordered" evidence="7">
    <location>
        <begin position="316"/>
        <end position="997"/>
    </location>
</feature>
<feature type="compositionally biased region" description="Basic and acidic residues" evidence="7">
    <location>
        <begin position="316"/>
        <end position="358"/>
    </location>
</feature>
<evidence type="ECO:0000256" key="2">
    <source>
        <dbReference type="ARBA" id="ARBA00005954"/>
    </source>
</evidence>
<feature type="region of interest" description="Disordered" evidence="7">
    <location>
        <begin position="138"/>
        <end position="233"/>
    </location>
</feature>
<feature type="compositionally biased region" description="Low complexity" evidence="7">
    <location>
        <begin position="822"/>
        <end position="834"/>
    </location>
</feature>
<feature type="compositionally biased region" description="Low complexity" evidence="7">
    <location>
        <begin position="970"/>
        <end position="980"/>
    </location>
</feature>
<feature type="compositionally biased region" description="Low complexity" evidence="7">
    <location>
        <begin position="377"/>
        <end position="424"/>
    </location>
</feature>
<feature type="compositionally biased region" description="Low complexity" evidence="7">
    <location>
        <begin position="654"/>
        <end position="668"/>
    </location>
</feature>
<feature type="compositionally biased region" description="Basic and acidic residues" evidence="7">
    <location>
        <begin position="169"/>
        <end position="187"/>
    </location>
</feature>
<feature type="compositionally biased region" description="Basic and acidic residues" evidence="7">
    <location>
        <begin position="446"/>
        <end position="463"/>
    </location>
</feature>
<feature type="compositionally biased region" description="Basic and acidic residues" evidence="7">
    <location>
        <begin position="585"/>
        <end position="594"/>
    </location>
</feature>
<evidence type="ECO:0000256" key="3">
    <source>
        <dbReference type="ARBA" id="ARBA00022664"/>
    </source>
</evidence>
<feature type="compositionally biased region" description="Low complexity" evidence="7">
    <location>
        <begin position="878"/>
        <end position="890"/>
    </location>
</feature>
<dbReference type="EMBL" id="JALLPB020000098">
    <property type="protein sequence ID" value="KAL3817645.1"/>
    <property type="molecule type" value="Genomic_DNA"/>
</dbReference>
<evidence type="ECO:0000256" key="4">
    <source>
        <dbReference type="ARBA" id="ARBA00022728"/>
    </source>
</evidence>